<feature type="domain" description="DNA2/NAM7 helicase helicase" evidence="7">
    <location>
        <begin position="808"/>
        <end position="850"/>
    </location>
</feature>
<evidence type="ECO:0000256" key="2">
    <source>
        <dbReference type="ARBA" id="ARBA00022741"/>
    </source>
</evidence>
<name>A0ABP6YSY5_9ACTN</name>
<evidence type="ECO:0000256" key="3">
    <source>
        <dbReference type="ARBA" id="ARBA00022801"/>
    </source>
</evidence>
<dbReference type="SUPFAM" id="SSF52980">
    <property type="entry name" value="Restriction endonuclease-like"/>
    <property type="match status" value="1"/>
</dbReference>
<keyword evidence="11" id="KW-1185">Reference proteome</keyword>
<feature type="domain" description="Restriction endonuclease type II-like" evidence="9">
    <location>
        <begin position="1112"/>
        <end position="1208"/>
    </location>
</feature>
<gene>
    <name evidence="10" type="ORF">GCM10022419_086350</name>
</gene>
<dbReference type="PANTHER" id="PTHR43788">
    <property type="entry name" value="DNA2/NAM7 HELICASE FAMILY MEMBER"/>
    <property type="match status" value="1"/>
</dbReference>
<dbReference type="InterPro" id="IPR025103">
    <property type="entry name" value="DUF4011"/>
</dbReference>
<evidence type="ECO:0000256" key="4">
    <source>
        <dbReference type="ARBA" id="ARBA00022806"/>
    </source>
</evidence>
<dbReference type="Pfam" id="PF13086">
    <property type="entry name" value="AAA_11"/>
    <property type="match status" value="2"/>
</dbReference>
<organism evidence="10 11">
    <name type="scientific">Nonomuraea rosea</name>
    <dbReference type="NCBI Taxonomy" id="638574"/>
    <lineage>
        <taxon>Bacteria</taxon>
        <taxon>Bacillati</taxon>
        <taxon>Actinomycetota</taxon>
        <taxon>Actinomycetes</taxon>
        <taxon>Streptosporangiales</taxon>
        <taxon>Streptosporangiaceae</taxon>
        <taxon>Nonomuraea</taxon>
    </lineage>
</organism>
<feature type="region of interest" description="Disordered" evidence="6">
    <location>
        <begin position="585"/>
        <end position="611"/>
    </location>
</feature>
<evidence type="ECO:0000259" key="7">
    <source>
        <dbReference type="Pfam" id="PF13086"/>
    </source>
</evidence>
<protein>
    <recommendedName>
        <fullName evidence="12">DUF4011 domain-containing protein</fullName>
    </recommendedName>
</protein>
<comment type="caution">
    <text evidence="10">The sequence shown here is derived from an EMBL/GenBank/DDBJ whole genome shotgun (WGS) entry which is preliminary data.</text>
</comment>
<evidence type="ECO:0000313" key="10">
    <source>
        <dbReference type="EMBL" id="GAA3590468.1"/>
    </source>
</evidence>
<evidence type="ECO:0000259" key="8">
    <source>
        <dbReference type="Pfam" id="PF13087"/>
    </source>
</evidence>
<dbReference type="InterPro" id="IPR041679">
    <property type="entry name" value="DNA2/NAM7-like_C"/>
</dbReference>
<dbReference type="InterPro" id="IPR050534">
    <property type="entry name" value="Coronavir_polyprotein_1ab"/>
</dbReference>
<evidence type="ECO:0000259" key="9">
    <source>
        <dbReference type="Pfam" id="PF18741"/>
    </source>
</evidence>
<feature type="domain" description="DNA2/NAM7 helicase-like C-terminal" evidence="8">
    <location>
        <begin position="902"/>
        <end position="1067"/>
    </location>
</feature>
<evidence type="ECO:0008006" key="12">
    <source>
        <dbReference type="Google" id="ProtNLM"/>
    </source>
</evidence>
<evidence type="ECO:0000313" key="11">
    <source>
        <dbReference type="Proteomes" id="UP001500630"/>
    </source>
</evidence>
<feature type="region of interest" description="Disordered" evidence="6">
    <location>
        <begin position="1210"/>
        <end position="1249"/>
    </location>
</feature>
<proteinExistence type="inferred from homology"/>
<dbReference type="Proteomes" id="UP001500630">
    <property type="component" value="Unassembled WGS sequence"/>
</dbReference>
<dbReference type="InterPro" id="IPR049468">
    <property type="entry name" value="Restrct_endonuc-II-like_dom"/>
</dbReference>
<dbReference type="PANTHER" id="PTHR43788:SF8">
    <property type="entry name" value="DNA-BINDING PROTEIN SMUBP-2"/>
    <property type="match status" value="1"/>
</dbReference>
<dbReference type="InterPro" id="IPR041677">
    <property type="entry name" value="DNA2/NAM7_AAA_11"/>
</dbReference>
<dbReference type="EMBL" id="BAABDQ010000025">
    <property type="protein sequence ID" value="GAA3590468.1"/>
    <property type="molecule type" value="Genomic_DNA"/>
</dbReference>
<accession>A0ABP6YSY5</accession>
<feature type="compositionally biased region" description="Pro residues" evidence="6">
    <location>
        <begin position="1218"/>
        <end position="1230"/>
    </location>
</feature>
<dbReference type="Pfam" id="PF13195">
    <property type="entry name" value="DUF4011"/>
    <property type="match status" value="1"/>
</dbReference>
<comment type="similarity">
    <text evidence="1">Belongs to the DNA2/NAM7 helicase family.</text>
</comment>
<dbReference type="SUPFAM" id="SSF52540">
    <property type="entry name" value="P-loop containing nucleoside triphosphate hydrolases"/>
    <property type="match status" value="1"/>
</dbReference>
<dbReference type="Gene3D" id="3.40.960.10">
    <property type="entry name" value="VSR Endonuclease"/>
    <property type="match status" value="1"/>
</dbReference>
<dbReference type="Pfam" id="PF18741">
    <property type="entry name" value="MTES_1575"/>
    <property type="match status" value="1"/>
</dbReference>
<keyword evidence="4" id="KW-0347">Helicase</keyword>
<dbReference type="InterPro" id="IPR027417">
    <property type="entry name" value="P-loop_NTPase"/>
</dbReference>
<keyword evidence="5" id="KW-0067">ATP-binding</keyword>
<reference evidence="11" key="1">
    <citation type="journal article" date="2019" name="Int. J. Syst. Evol. Microbiol.">
        <title>The Global Catalogue of Microorganisms (GCM) 10K type strain sequencing project: providing services to taxonomists for standard genome sequencing and annotation.</title>
        <authorList>
            <consortium name="The Broad Institute Genomics Platform"/>
            <consortium name="The Broad Institute Genome Sequencing Center for Infectious Disease"/>
            <person name="Wu L."/>
            <person name="Ma J."/>
        </authorList>
    </citation>
    <scope>NUCLEOTIDE SEQUENCE [LARGE SCALE GENOMIC DNA]</scope>
    <source>
        <strain evidence="11">JCM 17326</strain>
    </source>
</reference>
<dbReference type="Pfam" id="PF13087">
    <property type="entry name" value="AAA_12"/>
    <property type="match status" value="1"/>
</dbReference>
<feature type="domain" description="DNA2/NAM7 helicase helicase" evidence="7">
    <location>
        <begin position="261"/>
        <end position="324"/>
    </location>
</feature>
<sequence length="1249" mass="136381">MAEPSNSRRAELIETAQANWISALTDLGGRNTLLYYKDRRAGTLDLAAAHPAMLERFLRTGSIRLTRLFTDADVRADAIRRAQAIHRKSRELLEERGIRAGYLARGMARWDELFLEPAAPVLLRGLTITPTRARHDDFDLTLDDEEEVNPVLLHKLATVYGAAVDRVTGGHHVAADELRAVADAAEVPGFGIEDRLVIGTFTYSKLPMVRDMQAAGELLTDSDVVAAVAGDPEAQELLSGDRGEAHRLDSPQDDYSVLDADSSQRSAIAAVLSGRSLVVHGPPGTGKSQTIANLIAALVAKGRKVLFVAEKRAAIDAVLSRLKGAELGDLVLDIHEGTRDRLRISRDLGATLDLAQAVTHGPEQELDRRLIDRQRRLSQHVAGLHEPHAPWGLSAFQIQSALLGVPGEARTPARVVPPERIDAETADGIRDELRDFAHLGGFTLRPDSTPWYGAALRTAEQARQAGDLASRLHSHLLPLLAYRVDQACAEAGLRAPEGYRARMARLQLFAGAAETLRRLSPRVFEADPARLAAATGDGGPAGLRERHALRKRARALWLGAGKPERDDLLAALALAAGQLAEWDALRDPPADPSAEGPGGDQGRGRPPWPPSDLGGLLRLQAECEAHLASLRAYVRVPDDPEEVLAALCADRDTAWKLPRLYDLGARFDALGLGQLLDDLARKRAGAGLAAAAFDHAWYSSILDHIRVSDPRYAANRGDALDEIAGDFRERDVQHLAANRARVRRAWAVRLRDAEDRHPLQARVIRKQAALRRGHLPLRRLLDQSGDVLFALKPCWAMSPLIVSQVLPATRMFDVVIFDEASQIVPADAVPAIMRAHQIVVAGDDRQLPPTNFFRQVGDGAEDAEEEDLVSFGAGFESVLDALRPLLPTWPLTWHYRSRDERLVAFSNARIYGGALTTFPGVSRGDCLRHVVVAQPELAGQEASVSAEVDKVVELVLDHARARPGESLGVIALGMRHAEHIDQALRAALAAHPELEEFFAEDAAEPFFVKNLERVQGDERDAIILTIGYGKHRDGRMRYQWGPLLRDGGERRLNVAATRAKHRLTLVSAFSSHDVDPARITKAGARLLADYLEYAGSGGTPADASGGTTLNPFESDVRDRLARYGITVVPQYGVGGFRVDFAATHPKNPDKMVLAIEADGASYRDSRSVRDRDRLRKEHLERLGWNFHRLWSTNWFHDPQAEADKLRAAYEQAVAGTDPEPPGTDPGPPQPGTGTGTGPPQPGAELDRRT</sequence>
<dbReference type="RefSeq" id="WP_345571337.1">
    <property type="nucleotide sequence ID" value="NZ_BAABDQ010000025.1"/>
</dbReference>
<evidence type="ECO:0000256" key="6">
    <source>
        <dbReference type="SAM" id="MobiDB-lite"/>
    </source>
</evidence>
<dbReference type="Gene3D" id="3.40.50.300">
    <property type="entry name" value="P-loop containing nucleotide triphosphate hydrolases"/>
    <property type="match status" value="3"/>
</dbReference>
<evidence type="ECO:0000256" key="5">
    <source>
        <dbReference type="ARBA" id="ARBA00022840"/>
    </source>
</evidence>
<evidence type="ECO:0000256" key="1">
    <source>
        <dbReference type="ARBA" id="ARBA00007913"/>
    </source>
</evidence>
<dbReference type="InterPro" id="IPR011335">
    <property type="entry name" value="Restrct_endonuc-II-like"/>
</dbReference>
<keyword evidence="2" id="KW-0547">Nucleotide-binding</keyword>
<keyword evidence="3" id="KW-0378">Hydrolase</keyword>